<evidence type="ECO:0000256" key="4">
    <source>
        <dbReference type="ARBA" id="ARBA00023125"/>
    </source>
</evidence>
<organism evidence="7 8">
    <name type="scientific">Ktedonospora formicarum</name>
    <dbReference type="NCBI Taxonomy" id="2778364"/>
    <lineage>
        <taxon>Bacteria</taxon>
        <taxon>Bacillati</taxon>
        <taxon>Chloroflexota</taxon>
        <taxon>Ktedonobacteria</taxon>
        <taxon>Ktedonobacterales</taxon>
        <taxon>Ktedonobacteraceae</taxon>
        <taxon>Ktedonospora</taxon>
    </lineage>
</organism>
<dbReference type="InterPro" id="IPR000524">
    <property type="entry name" value="Tscrpt_reg_HTH_GntR"/>
</dbReference>
<dbReference type="InterPro" id="IPR015424">
    <property type="entry name" value="PyrdxlP-dep_Trfase"/>
</dbReference>
<dbReference type="InterPro" id="IPR051446">
    <property type="entry name" value="HTH_trans_reg/aminotransferase"/>
</dbReference>
<keyword evidence="5" id="KW-0804">Transcription</keyword>
<evidence type="ECO:0000256" key="2">
    <source>
        <dbReference type="ARBA" id="ARBA00022898"/>
    </source>
</evidence>
<protein>
    <submittedName>
        <fullName evidence="7">GntR family transcriptional regulator</fullName>
    </submittedName>
</protein>
<dbReference type="Pfam" id="PF00155">
    <property type="entry name" value="Aminotran_1_2"/>
    <property type="match status" value="1"/>
</dbReference>
<dbReference type="InterPro" id="IPR036388">
    <property type="entry name" value="WH-like_DNA-bd_sf"/>
</dbReference>
<dbReference type="SMART" id="SM00345">
    <property type="entry name" value="HTH_GNTR"/>
    <property type="match status" value="1"/>
</dbReference>
<keyword evidence="2" id="KW-0663">Pyridoxal phosphate</keyword>
<dbReference type="CDD" id="cd00609">
    <property type="entry name" value="AAT_like"/>
    <property type="match status" value="1"/>
</dbReference>
<reference evidence="7" key="1">
    <citation type="submission" date="2020-10" db="EMBL/GenBank/DDBJ databases">
        <title>Taxonomic study of unclassified bacteria belonging to the class Ktedonobacteria.</title>
        <authorList>
            <person name="Yabe S."/>
            <person name="Wang C.M."/>
            <person name="Zheng Y."/>
            <person name="Sakai Y."/>
            <person name="Cavaletti L."/>
            <person name="Monciardini P."/>
            <person name="Donadio S."/>
        </authorList>
    </citation>
    <scope>NUCLEOTIDE SEQUENCE</scope>
    <source>
        <strain evidence="7">SOSP1-1</strain>
    </source>
</reference>
<gene>
    <name evidence="7" type="ORF">KSX_93580</name>
</gene>
<dbReference type="SUPFAM" id="SSF53383">
    <property type="entry name" value="PLP-dependent transferases"/>
    <property type="match status" value="1"/>
</dbReference>
<dbReference type="PROSITE" id="PS50949">
    <property type="entry name" value="HTH_GNTR"/>
    <property type="match status" value="1"/>
</dbReference>
<dbReference type="PRINTS" id="PR00035">
    <property type="entry name" value="HTHGNTR"/>
</dbReference>
<feature type="domain" description="HTH gntR-type" evidence="6">
    <location>
        <begin position="21"/>
        <end position="89"/>
    </location>
</feature>
<dbReference type="Proteomes" id="UP000612362">
    <property type="component" value="Unassembled WGS sequence"/>
</dbReference>
<dbReference type="GO" id="GO:0003677">
    <property type="term" value="F:DNA binding"/>
    <property type="evidence" value="ECO:0007669"/>
    <property type="project" value="UniProtKB-KW"/>
</dbReference>
<dbReference type="Gene3D" id="1.10.10.10">
    <property type="entry name" value="Winged helix-like DNA-binding domain superfamily/Winged helix DNA-binding domain"/>
    <property type="match status" value="1"/>
</dbReference>
<evidence type="ECO:0000259" key="6">
    <source>
        <dbReference type="PROSITE" id="PS50949"/>
    </source>
</evidence>
<proteinExistence type="inferred from homology"/>
<accession>A0A8J3IDH7</accession>
<dbReference type="SUPFAM" id="SSF46785">
    <property type="entry name" value="Winged helix' DNA-binding domain"/>
    <property type="match status" value="1"/>
</dbReference>
<name>A0A8J3IDH7_9CHLR</name>
<dbReference type="GO" id="GO:0030170">
    <property type="term" value="F:pyridoxal phosphate binding"/>
    <property type="evidence" value="ECO:0007669"/>
    <property type="project" value="InterPro"/>
</dbReference>
<keyword evidence="4" id="KW-0238">DNA-binding</keyword>
<dbReference type="AlphaFoldDB" id="A0A8J3IDH7"/>
<evidence type="ECO:0000313" key="7">
    <source>
        <dbReference type="EMBL" id="GHO51195.1"/>
    </source>
</evidence>
<dbReference type="RefSeq" id="WP_220200144.1">
    <property type="nucleotide sequence ID" value="NZ_BNJF01000011.1"/>
</dbReference>
<dbReference type="PANTHER" id="PTHR46577">
    <property type="entry name" value="HTH-TYPE TRANSCRIPTIONAL REGULATORY PROTEIN GABR"/>
    <property type="match status" value="1"/>
</dbReference>
<dbReference type="EMBL" id="BNJF01000011">
    <property type="protein sequence ID" value="GHO51195.1"/>
    <property type="molecule type" value="Genomic_DNA"/>
</dbReference>
<comment type="similarity">
    <text evidence="1">In the C-terminal section; belongs to the class-I pyridoxal-phosphate-dependent aminotransferase family.</text>
</comment>
<sequence length="501" mass="55831">MVKRYGKSPFLVLPLETEGGKPLYRQLYEGVRQAILSGQLRPGVRLPATRQLAEELKLSRTTVLIAFEQLLAEGYVEGRVGDGTYVARTLPDELLANPPAHEARGKQQAGQRRLSQRGERIASLPLGVTPGAIPQQLFRLGIPALDQFPFDIWEQLARQQYRQAKWETLDYSDPAGYYPLRETLAAYLRTARAVRCTAEQVLIVSGSQQAIDLAARVLLDPGEAAWVEDPGYPGPRGALMSQGVRVIPVPVDREGLEIAQGQQRAPQARMAYVTPSHQYPLGVVMSLKRRLQLLEWANETGMWVLEDDYDGEFRYQGRPLASLQGLDENGQVIYIGTFSKVLFPALRLGYLVVPPELVAAFRTARALADRHSPGLEQAIVADFIAQGHFVRHIRRMRTLYAQRQQMLLAAIGRELAGELEVAPHEAGMHLVGWLGTECSDQEIAQRALKGGLHVPALSAYTLQARLRPGVLLGYTTMNEAEIQEGVHALKRLLREKEKHQR</sequence>
<evidence type="ECO:0000256" key="3">
    <source>
        <dbReference type="ARBA" id="ARBA00023015"/>
    </source>
</evidence>
<dbReference type="InterPro" id="IPR015421">
    <property type="entry name" value="PyrdxlP-dep_Trfase_major"/>
</dbReference>
<comment type="caution">
    <text evidence="7">The sequence shown here is derived from an EMBL/GenBank/DDBJ whole genome shotgun (WGS) entry which is preliminary data.</text>
</comment>
<dbReference type="InterPro" id="IPR004839">
    <property type="entry name" value="Aminotransferase_I/II_large"/>
</dbReference>
<dbReference type="Gene3D" id="3.40.640.10">
    <property type="entry name" value="Type I PLP-dependent aspartate aminotransferase-like (Major domain)"/>
    <property type="match status" value="1"/>
</dbReference>
<dbReference type="Pfam" id="PF00392">
    <property type="entry name" value="GntR"/>
    <property type="match status" value="1"/>
</dbReference>
<dbReference type="InterPro" id="IPR036390">
    <property type="entry name" value="WH_DNA-bd_sf"/>
</dbReference>
<dbReference type="PANTHER" id="PTHR46577:SF1">
    <property type="entry name" value="HTH-TYPE TRANSCRIPTIONAL REGULATORY PROTEIN GABR"/>
    <property type="match status" value="1"/>
</dbReference>
<evidence type="ECO:0000256" key="1">
    <source>
        <dbReference type="ARBA" id="ARBA00005384"/>
    </source>
</evidence>
<keyword evidence="3" id="KW-0805">Transcription regulation</keyword>
<dbReference type="GO" id="GO:0003700">
    <property type="term" value="F:DNA-binding transcription factor activity"/>
    <property type="evidence" value="ECO:0007669"/>
    <property type="project" value="InterPro"/>
</dbReference>
<evidence type="ECO:0000256" key="5">
    <source>
        <dbReference type="ARBA" id="ARBA00023163"/>
    </source>
</evidence>
<dbReference type="CDD" id="cd07377">
    <property type="entry name" value="WHTH_GntR"/>
    <property type="match status" value="1"/>
</dbReference>
<keyword evidence="8" id="KW-1185">Reference proteome</keyword>
<evidence type="ECO:0000313" key="8">
    <source>
        <dbReference type="Proteomes" id="UP000612362"/>
    </source>
</evidence>